<dbReference type="STRING" id="721133.SAMN05216176_10313"/>
<name>K2N5G0_9HYPH</name>
<evidence type="ECO:0000313" key="1">
    <source>
        <dbReference type="EMBL" id="EKF42633.1"/>
    </source>
</evidence>
<proteinExistence type="predicted"/>
<dbReference type="Proteomes" id="UP000007374">
    <property type="component" value="Unassembled WGS sequence"/>
</dbReference>
<accession>K2N5G0</accession>
<sequence>MNADILPLLRKLSVAPSPIPVDVPRIGKIATFADAPIIGFKHRRPNGSLPVQRNAHTRAVVGVCVALDWRPLDCCLVHFMSSLSLFFRLSAQEAAEIIFAKSASNRDFLGLSGQEQNDTLFALAEEYAEQGREDLARALLEGSRKGADGKPLPSLMDIPRYSTKAIKLIERAGSLHDAKLRALVKTWQR</sequence>
<evidence type="ECO:0000313" key="2">
    <source>
        <dbReference type="Proteomes" id="UP000007374"/>
    </source>
</evidence>
<gene>
    <name evidence="1" type="ORF">NA8A_08199</name>
</gene>
<dbReference type="AlphaFoldDB" id="K2N5G0"/>
<keyword evidence="2" id="KW-1185">Reference proteome</keyword>
<comment type="caution">
    <text evidence="1">The sequence shown here is derived from an EMBL/GenBank/DDBJ whole genome shotgun (WGS) entry which is preliminary data.</text>
</comment>
<organism evidence="1 2">
    <name type="scientific">Nitratireductor indicus C115</name>
    <dbReference type="NCBI Taxonomy" id="1231190"/>
    <lineage>
        <taxon>Bacteria</taxon>
        <taxon>Pseudomonadati</taxon>
        <taxon>Pseudomonadota</taxon>
        <taxon>Alphaproteobacteria</taxon>
        <taxon>Hyphomicrobiales</taxon>
        <taxon>Phyllobacteriaceae</taxon>
        <taxon>Nitratireductor</taxon>
    </lineage>
</organism>
<protein>
    <submittedName>
        <fullName evidence="1">Uncharacterized protein</fullName>
    </submittedName>
</protein>
<dbReference type="EMBL" id="AMSI01000005">
    <property type="protein sequence ID" value="EKF42633.1"/>
    <property type="molecule type" value="Genomic_DNA"/>
</dbReference>
<reference evidence="1 2" key="1">
    <citation type="journal article" date="2012" name="J. Bacteriol.">
        <title>Genome Sequence of Nitratireductor indicus Type Strain C115.</title>
        <authorList>
            <person name="Lai Q."/>
            <person name="Li G."/>
            <person name="Yu Z."/>
            <person name="Shao Z."/>
        </authorList>
    </citation>
    <scope>NUCLEOTIDE SEQUENCE [LARGE SCALE GENOMIC DNA]</scope>
    <source>
        <strain evidence="1 2">C115</strain>
    </source>
</reference>